<protein>
    <recommendedName>
        <fullName evidence="2">Cas12f1-like TNB domain-containing protein</fullName>
    </recommendedName>
</protein>
<comment type="caution">
    <text evidence="3">The sequence shown here is derived from an EMBL/GenBank/DDBJ whole genome shotgun (WGS) entry which is preliminary data.</text>
</comment>
<evidence type="ECO:0000313" key="4">
    <source>
        <dbReference type="Proteomes" id="UP000050949"/>
    </source>
</evidence>
<accession>A0A0R1XCX9</accession>
<reference evidence="3 4" key="1">
    <citation type="journal article" date="2015" name="Genome Announc.">
        <title>Expanding the biotechnology potential of lactobacilli through comparative genomics of 213 strains and associated genera.</title>
        <authorList>
            <person name="Sun Z."/>
            <person name="Harris H.M."/>
            <person name="McCann A."/>
            <person name="Guo C."/>
            <person name="Argimon S."/>
            <person name="Zhang W."/>
            <person name="Yang X."/>
            <person name="Jeffery I.B."/>
            <person name="Cooney J.C."/>
            <person name="Kagawa T.F."/>
            <person name="Liu W."/>
            <person name="Song Y."/>
            <person name="Salvetti E."/>
            <person name="Wrobel A."/>
            <person name="Rasinkangas P."/>
            <person name="Parkhill J."/>
            <person name="Rea M.C."/>
            <person name="O'Sullivan O."/>
            <person name="Ritari J."/>
            <person name="Douillard F.P."/>
            <person name="Paul Ross R."/>
            <person name="Yang R."/>
            <person name="Briner A.E."/>
            <person name="Felis G.E."/>
            <person name="de Vos W.M."/>
            <person name="Barrangou R."/>
            <person name="Klaenhammer T.R."/>
            <person name="Caufield P.W."/>
            <person name="Cui Y."/>
            <person name="Zhang H."/>
            <person name="O'Toole P.W."/>
        </authorList>
    </citation>
    <scope>NUCLEOTIDE SEQUENCE [LARGE SCALE GENOMIC DNA]</scope>
    <source>
        <strain evidence="3 4">DSM 16991</strain>
    </source>
</reference>
<dbReference type="EMBL" id="AZFW01000129">
    <property type="protein sequence ID" value="KRM24931.1"/>
    <property type="molecule type" value="Genomic_DNA"/>
</dbReference>
<organism evidence="3 4">
    <name type="scientific">Schleiferilactobacillus harbinensis DSM 16991</name>
    <dbReference type="NCBI Taxonomy" id="1122147"/>
    <lineage>
        <taxon>Bacteria</taxon>
        <taxon>Bacillati</taxon>
        <taxon>Bacillota</taxon>
        <taxon>Bacilli</taxon>
        <taxon>Lactobacillales</taxon>
        <taxon>Lactobacillaceae</taxon>
        <taxon>Schleiferilactobacillus</taxon>
    </lineage>
</organism>
<proteinExistence type="predicted"/>
<dbReference type="GO" id="GO:0003677">
    <property type="term" value="F:DNA binding"/>
    <property type="evidence" value="ECO:0007669"/>
    <property type="project" value="UniProtKB-KW"/>
</dbReference>
<feature type="domain" description="Cas12f1-like TNB" evidence="2">
    <location>
        <begin position="3"/>
        <end position="62"/>
    </location>
</feature>
<dbReference type="AlphaFoldDB" id="A0A0R1XCX9"/>
<sequence>MIANRFFPSTQRCSNCGCIKTKESYGGKMTLQGDSIYHQHDVYRCYECGLVIDRDDNAVQNLIQYVAGLTPEWETVQR</sequence>
<keyword evidence="1" id="KW-0238">DNA-binding</keyword>
<gene>
    <name evidence="3" type="ORF">FC91_GL001302</name>
</gene>
<evidence type="ECO:0000259" key="2">
    <source>
        <dbReference type="Pfam" id="PF07282"/>
    </source>
</evidence>
<evidence type="ECO:0000256" key="1">
    <source>
        <dbReference type="ARBA" id="ARBA00023125"/>
    </source>
</evidence>
<dbReference type="PATRIC" id="fig|1122147.4.peg.1346"/>
<dbReference type="eggNOG" id="COG0675">
    <property type="taxonomic scope" value="Bacteria"/>
</dbReference>
<dbReference type="InterPro" id="IPR010095">
    <property type="entry name" value="Cas12f1-like_TNB"/>
</dbReference>
<name>A0A0R1XCX9_9LACO</name>
<evidence type="ECO:0000313" key="3">
    <source>
        <dbReference type="EMBL" id="KRM24931.1"/>
    </source>
</evidence>
<dbReference type="Pfam" id="PF07282">
    <property type="entry name" value="Cas12f1-like_TNB"/>
    <property type="match status" value="1"/>
</dbReference>
<dbReference type="Proteomes" id="UP000050949">
    <property type="component" value="Unassembled WGS sequence"/>
</dbReference>